<dbReference type="SUPFAM" id="SSF53649">
    <property type="entry name" value="Alkaline phosphatase-like"/>
    <property type="match status" value="1"/>
</dbReference>
<name>A0A4P7W7Y4_9BACT</name>
<dbReference type="GO" id="GO:0046872">
    <property type="term" value="F:metal ion binding"/>
    <property type="evidence" value="ECO:0007669"/>
    <property type="project" value="UniProtKB-KW"/>
</dbReference>
<dbReference type="RefSeq" id="WP_136416957.1">
    <property type="nucleotide sequence ID" value="NZ_CP039396.1"/>
</dbReference>
<keyword evidence="7" id="KW-0464">Manganese</keyword>
<evidence type="ECO:0000256" key="5">
    <source>
        <dbReference type="ARBA" id="ARBA00023136"/>
    </source>
</evidence>
<dbReference type="KEGG" id="ddb:E7747_15795"/>
<evidence type="ECO:0000256" key="7">
    <source>
        <dbReference type="PIRSR" id="PIRSR005091-2"/>
    </source>
</evidence>
<evidence type="ECO:0000256" key="6">
    <source>
        <dbReference type="PIRSR" id="PIRSR005091-1"/>
    </source>
</evidence>
<evidence type="ECO:0000256" key="1">
    <source>
        <dbReference type="ARBA" id="ARBA00004651"/>
    </source>
</evidence>
<keyword evidence="12" id="KW-1185">Reference proteome</keyword>
<keyword evidence="2" id="KW-1003">Cell membrane</keyword>
<dbReference type="InterPro" id="IPR050448">
    <property type="entry name" value="OpgB/LTA_synthase_biosynth"/>
</dbReference>
<dbReference type="PANTHER" id="PTHR47371:SF3">
    <property type="entry name" value="PHOSPHOGLYCEROL TRANSFERASE I"/>
    <property type="match status" value="1"/>
</dbReference>
<evidence type="ECO:0000259" key="10">
    <source>
        <dbReference type="Pfam" id="PF00884"/>
    </source>
</evidence>
<keyword evidence="3 9" id="KW-0812">Transmembrane</keyword>
<evidence type="ECO:0000256" key="8">
    <source>
        <dbReference type="PIRSR" id="PIRSR005091-3"/>
    </source>
</evidence>
<feature type="binding site" evidence="7">
    <location>
        <position position="440"/>
    </location>
    <ligand>
        <name>substrate</name>
    </ligand>
</feature>
<organism evidence="11 12">
    <name type="scientific">Duncaniella dubosii</name>
    <dbReference type="NCBI Taxonomy" id="2518971"/>
    <lineage>
        <taxon>Bacteria</taxon>
        <taxon>Pseudomonadati</taxon>
        <taxon>Bacteroidota</taxon>
        <taxon>Bacteroidia</taxon>
        <taxon>Bacteroidales</taxon>
        <taxon>Muribaculaceae</taxon>
        <taxon>Duncaniella</taxon>
    </lineage>
</organism>
<dbReference type="CDD" id="cd16015">
    <property type="entry name" value="LTA_synthase"/>
    <property type="match status" value="1"/>
</dbReference>
<feature type="transmembrane region" description="Helical" evidence="9">
    <location>
        <begin position="6"/>
        <end position="22"/>
    </location>
</feature>
<dbReference type="Proteomes" id="UP000297149">
    <property type="component" value="Chromosome"/>
</dbReference>
<dbReference type="InterPro" id="IPR017850">
    <property type="entry name" value="Alkaline_phosphatase_core_sf"/>
</dbReference>
<comment type="subcellular location">
    <subcellularLocation>
        <location evidence="1">Cell membrane</location>
        <topology evidence="1">Multi-pass membrane protein</topology>
    </subcellularLocation>
</comment>
<feature type="transmembrane region" description="Helical" evidence="9">
    <location>
        <begin position="56"/>
        <end position="76"/>
    </location>
</feature>
<accession>A0A4P7W7Y4</accession>
<dbReference type="PIRSF" id="PIRSF005091">
    <property type="entry name" value="Mmb_sulf_HI1246"/>
    <property type="match status" value="1"/>
</dbReference>
<keyword evidence="4 9" id="KW-1133">Transmembrane helix</keyword>
<dbReference type="Gene3D" id="3.40.720.10">
    <property type="entry name" value="Alkaline Phosphatase, subunit A"/>
    <property type="match status" value="1"/>
</dbReference>
<feature type="binding site" evidence="8">
    <location>
        <position position="490"/>
    </location>
    <ligand>
        <name>Mn(2+)</name>
        <dbReference type="ChEBI" id="CHEBI:29035"/>
    </ligand>
</feature>
<evidence type="ECO:0000256" key="2">
    <source>
        <dbReference type="ARBA" id="ARBA00022475"/>
    </source>
</evidence>
<dbReference type="InterPro" id="IPR012160">
    <property type="entry name" value="LtaS-like"/>
</dbReference>
<dbReference type="GO" id="GO:0005886">
    <property type="term" value="C:plasma membrane"/>
    <property type="evidence" value="ECO:0007669"/>
    <property type="project" value="UniProtKB-SubCell"/>
</dbReference>
<feature type="active site" evidence="6">
    <location>
        <position position="322"/>
    </location>
</feature>
<feature type="transmembrane region" description="Helical" evidence="9">
    <location>
        <begin position="82"/>
        <end position="107"/>
    </location>
</feature>
<feature type="domain" description="Sulfatase N-terminal" evidence="10">
    <location>
        <begin position="273"/>
        <end position="540"/>
    </location>
</feature>
<evidence type="ECO:0000256" key="9">
    <source>
        <dbReference type="SAM" id="Phobius"/>
    </source>
</evidence>
<evidence type="ECO:0000313" key="11">
    <source>
        <dbReference type="EMBL" id="QCD43585.1"/>
    </source>
</evidence>
<dbReference type="Pfam" id="PF00884">
    <property type="entry name" value="Sulfatase"/>
    <property type="match status" value="1"/>
</dbReference>
<proteinExistence type="predicted"/>
<dbReference type="InterPro" id="IPR000917">
    <property type="entry name" value="Sulfatase_N"/>
</dbReference>
<feature type="binding site" evidence="8">
    <location>
        <position position="489"/>
    </location>
    <ligand>
        <name>Mn(2+)</name>
        <dbReference type="ChEBI" id="CHEBI:29035"/>
    </ligand>
</feature>
<gene>
    <name evidence="11" type="ORF">E7747_15795</name>
</gene>
<feature type="transmembrane region" description="Helical" evidence="9">
    <location>
        <begin position="173"/>
        <end position="195"/>
    </location>
</feature>
<keyword evidence="7" id="KW-0479">Metal-binding</keyword>
<reference evidence="12" key="1">
    <citation type="submission" date="2019-02" db="EMBL/GenBank/DDBJ databases">
        <title>Isolation and identification of novel species under the genus Muribaculum.</title>
        <authorList>
            <person name="Miyake S."/>
            <person name="Ding Y."/>
            <person name="Low A."/>
            <person name="Soh M."/>
            <person name="Seedorf H."/>
        </authorList>
    </citation>
    <scope>NUCLEOTIDE SEQUENCE [LARGE SCALE GENOMIC DNA]</scope>
    <source>
        <strain evidence="12">H5</strain>
    </source>
</reference>
<dbReference type="PANTHER" id="PTHR47371">
    <property type="entry name" value="LIPOTEICHOIC ACID SYNTHASE"/>
    <property type="match status" value="1"/>
</dbReference>
<feature type="transmembrane region" description="Helical" evidence="9">
    <location>
        <begin position="128"/>
        <end position="153"/>
    </location>
</feature>
<feature type="binding site" evidence="8">
    <location>
        <position position="322"/>
    </location>
    <ligand>
        <name>Mn(2+)</name>
        <dbReference type="ChEBI" id="CHEBI:29035"/>
    </ligand>
</feature>
<evidence type="ECO:0000256" key="4">
    <source>
        <dbReference type="ARBA" id="ARBA00022989"/>
    </source>
</evidence>
<feature type="binding site" evidence="8">
    <location>
        <position position="281"/>
    </location>
    <ligand>
        <name>Mn(2+)</name>
        <dbReference type="ChEBI" id="CHEBI:29035"/>
    </ligand>
</feature>
<keyword evidence="5 9" id="KW-0472">Membrane</keyword>
<sequence>MTGFVLFALIYFIFCTLFFEVIQKPFFGLYNRHVNAEKTTAKDIVQVYSHGLVSDFIIASYLTAFPLIVSAIHTLLPCFNVAIVLTVYNIIISLAVGLICVSDTLLYKFWNYKLDSSVFVYLRSLKGAFASVSAGYLVAAFSVAFIVAGIFFAGTQIITVRCSATLLDSSWMVWWKCLLTFCIFIVAAGCLFAIIRGLKIRPNNPSVVYYSKNPFFNHLALNPAYNLIYSLGTKDEFKGKFRFFDDKECEEITSRLFPTSGRPKRKLLRTDRPNILFVIWESLGAEFVPSLGGKENVAVNVDRIAADEGILFTRCTAGSFRTDRGLVCLLSGYLGQPTTSVIRYTRKLPNLPALPRRLKKEGYVTTAVHGGELTIMHKSDYYLAAGHDTLVSQKDFPSSAPTCKWGIQDGYMFDYILNDIKEKTERGERWFTTFQTLSSHEPFTVPYNRLPDDEVGNSFAYTDHCFGEFIDRLKTTPAWDNTLVVCVADHGYNASHNPVSRQKYAHIPILLTGGALAESGRIDTLMSQTDLAATLLGQMNLPHDEFLFSRDVLADSYSEPFSFHTYTNGFMFTDERGVTIVDNVSGDAIEGSDPGREKKGRAILQKLYEDLANR</sequence>
<dbReference type="AlphaFoldDB" id="A0A4P7W7Y4"/>
<evidence type="ECO:0000313" key="12">
    <source>
        <dbReference type="Proteomes" id="UP000297149"/>
    </source>
</evidence>
<dbReference type="EMBL" id="CP039396">
    <property type="protein sequence ID" value="QCD43585.1"/>
    <property type="molecule type" value="Genomic_DNA"/>
</dbReference>
<evidence type="ECO:0000256" key="3">
    <source>
        <dbReference type="ARBA" id="ARBA00022692"/>
    </source>
</evidence>
<protein>
    <submittedName>
        <fullName evidence="11">Alkaline phosphatase family protein</fullName>
    </submittedName>
</protein>